<dbReference type="InParanoid" id="A0A251VHU9"/>
<proteinExistence type="predicted"/>
<reference evidence="2" key="1">
    <citation type="journal article" date="2017" name="Nature">
        <title>The sunflower genome provides insights into oil metabolism, flowering and Asterid evolution.</title>
        <authorList>
            <person name="Badouin H."/>
            <person name="Gouzy J."/>
            <person name="Grassa C.J."/>
            <person name="Murat F."/>
            <person name="Staton S.E."/>
            <person name="Cottret L."/>
            <person name="Lelandais-Briere C."/>
            <person name="Owens G.L."/>
            <person name="Carrere S."/>
            <person name="Mayjonade B."/>
            <person name="Legrand L."/>
            <person name="Gill N."/>
            <person name="Kane N.C."/>
            <person name="Bowers J.E."/>
            <person name="Hubner S."/>
            <person name="Bellec A."/>
            <person name="Berard A."/>
            <person name="Berges H."/>
            <person name="Blanchet N."/>
            <person name="Boniface M.C."/>
            <person name="Brunel D."/>
            <person name="Catrice O."/>
            <person name="Chaidir N."/>
            <person name="Claudel C."/>
            <person name="Donnadieu C."/>
            <person name="Faraut T."/>
            <person name="Fievet G."/>
            <person name="Helmstetter N."/>
            <person name="King M."/>
            <person name="Knapp S.J."/>
            <person name="Lai Z."/>
            <person name="Le Paslier M.C."/>
            <person name="Lippi Y."/>
            <person name="Lorenzon L."/>
            <person name="Mandel J.R."/>
            <person name="Marage G."/>
            <person name="Marchand G."/>
            <person name="Marquand E."/>
            <person name="Bret-Mestries E."/>
            <person name="Morien E."/>
            <person name="Nambeesan S."/>
            <person name="Nguyen T."/>
            <person name="Pegot-Espagnet P."/>
            <person name="Pouilly N."/>
            <person name="Raftis F."/>
            <person name="Sallet E."/>
            <person name="Schiex T."/>
            <person name="Thomas J."/>
            <person name="Vandecasteele C."/>
            <person name="Vares D."/>
            <person name="Vear F."/>
            <person name="Vautrin S."/>
            <person name="Crespi M."/>
            <person name="Mangin B."/>
            <person name="Burke J.M."/>
            <person name="Salse J."/>
            <person name="Munos S."/>
            <person name="Vincourt P."/>
            <person name="Rieseberg L.H."/>
            <person name="Langlade N.B."/>
        </authorList>
    </citation>
    <scope>NUCLEOTIDE SEQUENCE [LARGE SCALE GENOMIC DNA]</scope>
    <source>
        <strain evidence="2">cv. SF193</strain>
    </source>
</reference>
<name>A0A251VHU9_HELAN</name>
<dbReference type="EMBL" id="CM007891">
    <property type="protein sequence ID" value="OTG34859.1"/>
    <property type="molecule type" value="Genomic_DNA"/>
</dbReference>
<gene>
    <name evidence="1" type="ORF">HannXRQ_Chr02g0050451</name>
</gene>
<keyword evidence="2" id="KW-1185">Reference proteome</keyword>
<evidence type="ECO:0000313" key="2">
    <source>
        <dbReference type="Proteomes" id="UP000215914"/>
    </source>
</evidence>
<dbReference type="Proteomes" id="UP000215914">
    <property type="component" value="Chromosome 2"/>
</dbReference>
<sequence>MFLDLIMCNRCLKGRIETTPLHLAKTLIDSSTTTSAGMRSSMIAIAIVMLLVSGGVSDGCNGVGGLRCWRDMDLGLNCIDGCKGADDAGG</sequence>
<dbReference type="AlphaFoldDB" id="A0A251VHU9"/>
<organism evidence="1 2">
    <name type="scientific">Helianthus annuus</name>
    <name type="common">Common sunflower</name>
    <dbReference type="NCBI Taxonomy" id="4232"/>
    <lineage>
        <taxon>Eukaryota</taxon>
        <taxon>Viridiplantae</taxon>
        <taxon>Streptophyta</taxon>
        <taxon>Embryophyta</taxon>
        <taxon>Tracheophyta</taxon>
        <taxon>Spermatophyta</taxon>
        <taxon>Magnoliopsida</taxon>
        <taxon>eudicotyledons</taxon>
        <taxon>Gunneridae</taxon>
        <taxon>Pentapetalae</taxon>
        <taxon>asterids</taxon>
        <taxon>campanulids</taxon>
        <taxon>Asterales</taxon>
        <taxon>Asteraceae</taxon>
        <taxon>Asteroideae</taxon>
        <taxon>Heliantheae alliance</taxon>
        <taxon>Heliantheae</taxon>
        <taxon>Helianthus</taxon>
    </lineage>
</organism>
<accession>A0A251VHU9</accession>
<evidence type="ECO:0000313" key="1">
    <source>
        <dbReference type="EMBL" id="OTG34859.1"/>
    </source>
</evidence>
<protein>
    <submittedName>
        <fullName evidence="1">Uncharacterized protein</fullName>
    </submittedName>
</protein>